<evidence type="ECO:0000256" key="3">
    <source>
        <dbReference type="ARBA" id="ARBA00022723"/>
    </source>
</evidence>
<dbReference type="Gene3D" id="3.55.40.20">
    <property type="entry name" value="Iron/manganese superoxide dismutase, C-terminal domain"/>
    <property type="match status" value="1"/>
</dbReference>
<organism evidence="9 10">
    <name type="scientific">Flavobacterium branchiophilum</name>
    <dbReference type="NCBI Taxonomy" id="55197"/>
    <lineage>
        <taxon>Bacteria</taxon>
        <taxon>Pseudomonadati</taxon>
        <taxon>Bacteroidota</taxon>
        <taxon>Flavobacteriia</taxon>
        <taxon>Flavobacteriales</taxon>
        <taxon>Flavobacteriaceae</taxon>
        <taxon>Flavobacterium</taxon>
    </lineage>
</organism>
<evidence type="ECO:0000256" key="4">
    <source>
        <dbReference type="ARBA" id="ARBA00023002"/>
    </source>
</evidence>
<feature type="binding site" evidence="5">
    <location>
        <position position="98"/>
    </location>
    <ligand>
        <name>Mn(2+)</name>
        <dbReference type="ChEBI" id="CHEBI:29035"/>
    </ligand>
</feature>
<dbReference type="PRINTS" id="PR01703">
    <property type="entry name" value="MNSODISMTASE"/>
</dbReference>
<comment type="catalytic activity">
    <reaction evidence="6">
        <text>2 superoxide + 2 H(+) = H2O2 + O2</text>
        <dbReference type="Rhea" id="RHEA:20696"/>
        <dbReference type="ChEBI" id="CHEBI:15378"/>
        <dbReference type="ChEBI" id="CHEBI:15379"/>
        <dbReference type="ChEBI" id="CHEBI:16240"/>
        <dbReference type="ChEBI" id="CHEBI:18421"/>
        <dbReference type="EC" id="1.15.1.1"/>
    </reaction>
</comment>
<dbReference type="PANTHER" id="PTHR43595:SF2">
    <property type="entry name" value="SMALL RIBOSOMAL SUBUNIT PROTEIN MS42"/>
    <property type="match status" value="1"/>
</dbReference>
<dbReference type="EC" id="1.15.1.1" evidence="2 6"/>
<dbReference type="Gene3D" id="1.10.287.990">
    <property type="entry name" value="Fe,Mn superoxide dismutase (SOD) domain"/>
    <property type="match status" value="1"/>
</dbReference>
<dbReference type="SUPFAM" id="SSF46609">
    <property type="entry name" value="Fe,Mn superoxide dismutase (SOD), N-terminal domain"/>
    <property type="match status" value="1"/>
</dbReference>
<comment type="function">
    <text evidence="6">Destroys radicals which are normally produced within the cells and which are toxic to biological systems.</text>
</comment>
<dbReference type="Pfam" id="PF02777">
    <property type="entry name" value="Sod_Fe_C"/>
    <property type="match status" value="1"/>
</dbReference>
<feature type="domain" description="Manganese/iron superoxide dismutase C-terminal" evidence="8">
    <location>
        <begin position="113"/>
        <end position="217"/>
    </location>
</feature>
<evidence type="ECO:0000259" key="8">
    <source>
        <dbReference type="Pfam" id="PF02777"/>
    </source>
</evidence>
<dbReference type="EMBL" id="PCMW01000051">
    <property type="protein sequence ID" value="PDS23947.1"/>
    <property type="molecule type" value="Genomic_DNA"/>
</dbReference>
<proteinExistence type="inferred from homology"/>
<protein>
    <recommendedName>
        <fullName evidence="2 6">Superoxide dismutase</fullName>
        <ecNumber evidence="2 6">1.15.1.1</ecNumber>
    </recommendedName>
</protein>
<feature type="domain" description="Manganese/iron superoxide dismutase N-terminal" evidence="7">
    <location>
        <begin position="24"/>
        <end position="105"/>
    </location>
</feature>
<evidence type="ECO:0000256" key="1">
    <source>
        <dbReference type="ARBA" id="ARBA00008714"/>
    </source>
</evidence>
<dbReference type="Pfam" id="PF00081">
    <property type="entry name" value="Sod_Fe_N"/>
    <property type="match status" value="1"/>
</dbReference>
<comment type="caution">
    <text evidence="9">The sequence shown here is derived from an EMBL/GenBank/DDBJ whole genome shotgun (WGS) entry which is preliminary data.</text>
</comment>
<reference evidence="9 10" key="1">
    <citation type="submission" date="2017-09" db="EMBL/GenBank/DDBJ databases">
        <title>Whole genomes of Flavobacteriaceae.</title>
        <authorList>
            <person name="Stine C."/>
            <person name="Li C."/>
            <person name="Tadesse D."/>
        </authorList>
    </citation>
    <scope>NUCLEOTIDE SEQUENCE [LARGE SCALE GENOMIC DNA]</scope>
    <source>
        <strain evidence="9 10">ATCC 35036</strain>
    </source>
</reference>
<dbReference type="InterPro" id="IPR001189">
    <property type="entry name" value="Mn/Fe_SOD"/>
</dbReference>
<gene>
    <name evidence="9" type="ORF">B0A77_09500</name>
</gene>
<comment type="similarity">
    <text evidence="1 6">Belongs to the iron/manganese superoxide dismutase family.</text>
</comment>
<dbReference type="PROSITE" id="PS00088">
    <property type="entry name" value="SOD_MN"/>
    <property type="match status" value="1"/>
</dbReference>
<dbReference type="GO" id="GO:0005737">
    <property type="term" value="C:cytoplasm"/>
    <property type="evidence" value="ECO:0007669"/>
    <property type="project" value="TreeGrafter"/>
</dbReference>
<dbReference type="PANTHER" id="PTHR43595">
    <property type="entry name" value="37S RIBOSOMAL PROTEIN S26, MITOCHONDRIAL"/>
    <property type="match status" value="1"/>
</dbReference>
<evidence type="ECO:0000256" key="5">
    <source>
        <dbReference type="PIRSR" id="PIRSR000349-1"/>
    </source>
</evidence>
<sequence length="230" mass="26620">MKNIFTYSLLLSCFQVAFSQLKGFEIKPLPYGTNALEPFLDNQTMDLHYSKHYTSYVKSLNTATQNTGVEVLKEEDILRTYSKVKQNVKNNIGGVYNHEFFWSILTPKKGSTPSEQLENDIKKNFINFDTFKIKFQKESVAKLGSGWVWLVLKPNGKLAICSTSNNDNPMMDNATTKGIPILTIDLWEHAYYLKYQNKKSEYIAAFWNLVDWNEVSKKYELAIKKQLIKK</sequence>
<feature type="binding site" evidence="5">
    <location>
        <position position="189"/>
    </location>
    <ligand>
        <name>Mn(2+)</name>
        <dbReference type="ChEBI" id="CHEBI:29035"/>
    </ligand>
</feature>
<dbReference type="OrthoDB" id="9803125at2"/>
<dbReference type="InterPro" id="IPR036324">
    <property type="entry name" value="Mn/Fe_SOD_N_sf"/>
</dbReference>
<feature type="binding site" evidence="5">
    <location>
        <position position="48"/>
    </location>
    <ligand>
        <name>Mn(2+)</name>
        <dbReference type="ChEBI" id="CHEBI:29035"/>
    </ligand>
</feature>
<name>A0A2H3KAU2_9FLAO</name>
<evidence type="ECO:0000313" key="10">
    <source>
        <dbReference type="Proteomes" id="UP000220828"/>
    </source>
</evidence>
<keyword evidence="3 5" id="KW-0479">Metal-binding</keyword>
<dbReference type="InterPro" id="IPR019832">
    <property type="entry name" value="Mn/Fe_SOD_C"/>
</dbReference>
<dbReference type="InterPro" id="IPR019833">
    <property type="entry name" value="Mn/Fe_SOD_BS"/>
</dbReference>
<dbReference type="AlphaFoldDB" id="A0A2H3KAU2"/>
<accession>A0A2H3KAU2</accession>
<dbReference type="InterPro" id="IPR019831">
    <property type="entry name" value="Mn/Fe_SOD_N"/>
</dbReference>
<evidence type="ECO:0000259" key="7">
    <source>
        <dbReference type="Pfam" id="PF00081"/>
    </source>
</evidence>
<dbReference type="Proteomes" id="UP000220828">
    <property type="component" value="Unassembled WGS sequence"/>
</dbReference>
<evidence type="ECO:0000256" key="2">
    <source>
        <dbReference type="ARBA" id="ARBA00012682"/>
    </source>
</evidence>
<dbReference type="RefSeq" id="WP_097554282.1">
    <property type="nucleotide sequence ID" value="NZ_PCMW01000051.1"/>
</dbReference>
<dbReference type="InterPro" id="IPR036314">
    <property type="entry name" value="SOD_C_sf"/>
</dbReference>
<evidence type="ECO:0000313" key="9">
    <source>
        <dbReference type="EMBL" id="PDS23947.1"/>
    </source>
</evidence>
<dbReference type="GO" id="GO:0004784">
    <property type="term" value="F:superoxide dismutase activity"/>
    <property type="evidence" value="ECO:0007669"/>
    <property type="project" value="UniProtKB-EC"/>
</dbReference>
<keyword evidence="4 6" id="KW-0560">Oxidoreductase</keyword>
<evidence type="ECO:0000256" key="6">
    <source>
        <dbReference type="RuleBase" id="RU000414"/>
    </source>
</evidence>
<dbReference type="GO" id="GO:0046872">
    <property type="term" value="F:metal ion binding"/>
    <property type="evidence" value="ECO:0007669"/>
    <property type="project" value="UniProtKB-KW"/>
</dbReference>
<dbReference type="PIRSF" id="PIRSF000349">
    <property type="entry name" value="SODismutase"/>
    <property type="match status" value="1"/>
</dbReference>
<feature type="binding site" evidence="5">
    <location>
        <position position="185"/>
    </location>
    <ligand>
        <name>Mn(2+)</name>
        <dbReference type="ChEBI" id="CHEBI:29035"/>
    </ligand>
</feature>
<dbReference type="SUPFAM" id="SSF54719">
    <property type="entry name" value="Fe,Mn superoxide dismutase (SOD), C-terminal domain"/>
    <property type="match status" value="1"/>
</dbReference>